<dbReference type="PROSITE" id="PS00409">
    <property type="entry name" value="PROKAR_NTER_METHYL"/>
    <property type="match status" value="1"/>
</dbReference>
<keyword evidence="1" id="KW-0812">Transmembrane</keyword>
<comment type="caution">
    <text evidence="2">The sequence shown here is derived from an EMBL/GenBank/DDBJ whole genome shotgun (WGS) entry which is preliminary data.</text>
</comment>
<dbReference type="NCBIfam" id="TIGR02532">
    <property type="entry name" value="IV_pilin_GFxxxE"/>
    <property type="match status" value="1"/>
</dbReference>
<gene>
    <name evidence="2" type="ORF">RM552_13295</name>
</gene>
<name>A0ABU2ZT59_9ALTE</name>
<keyword evidence="1" id="KW-0472">Membrane</keyword>
<dbReference type="EMBL" id="JAVRHX010000004">
    <property type="protein sequence ID" value="MDT0595829.1"/>
    <property type="molecule type" value="Genomic_DNA"/>
</dbReference>
<dbReference type="Pfam" id="PF16074">
    <property type="entry name" value="PilW"/>
    <property type="match status" value="1"/>
</dbReference>
<dbReference type="RefSeq" id="WP_311369354.1">
    <property type="nucleotide sequence ID" value="NZ_JAVRHX010000004.1"/>
</dbReference>
<sequence>MRLLKSKPSISSEQVNSRRSNQKGFTLIEIMISLALGLVISSAIVQIMISNSVTDRLNRAVASTQESGRYIITRLRDELLMVGMYDAMNPNLSNLVDIVEEESFIRNKPIPLPGDFVANIDLGAKQGASGANDTLVISLQGTRDCRGYKLGYANDEEFYVVNEYFVSDNKLKCRGFDGRVLRGQKNAVGNNNNAAFTILDDVLSFQVTYGLASPATNNGETLPVRYVDASLLANAILANQQIVSVRLAIVVKGEGQINLDKPSTFKLLNEDTMTAPDNGLYKAFETTITFRNMKNFARSGA</sequence>
<keyword evidence="3" id="KW-1185">Reference proteome</keyword>
<dbReference type="Pfam" id="PF07963">
    <property type="entry name" value="N_methyl"/>
    <property type="match status" value="1"/>
</dbReference>
<accession>A0ABU2ZT59</accession>
<feature type="transmembrane region" description="Helical" evidence="1">
    <location>
        <begin position="27"/>
        <end position="49"/>
    </location>
</feature>
<dbReference type="InterPro" id="IPR032092">
    <property type="entry name" value="PilW"/>
</dbReference>
<evidence type="ECO:0000256" key="1">
    <source>
        <dbReference type="SAM" id="Phobius"/>
    </source>
</evidence>
<protein>
    <submittedName>
        <fullName evidence="2">PilW family protein</fullName>
    </submittedName>
</protein>
<dbReference type="InterPro" id="IPR012902">
    <property type="entry name" value="N_methyl_site"/>
</dbReference>
<dbReference type="Proteomes" id="UP001253545">
    <property type="component" value="Unassembled WGS sequence"/>
</dbReference>
<evidence type="ECO:0000313" key="2">
    <source>
        <dbReference type="EMBL" id="MDT0595829.1"/>
    </source>
</evidence>
<reference evidence="2 3" key="1">
    <citation type="submission" date="2023-09" db="EMBL/GenBank/DDBJ databases">
        <authorList>
            <person name="Rey-Velasco X."/>
        </authorList>
    </citation>
    <scope>NUCLEOTIDE SEQUENCE [LARGE SCALE GENOMIC DNA]</scope>
    <source>
        <strain evidence="2 3">P117</strain>
    </source>
</reference>
<organism evidence="2 3">
    <name type="scientific">Glaciecola petra</name>
    <dbReference type="NCBI Taxonomy" id="3075602"/>
    <lineage>
        <taxon>Bacteria</taxon>
        <taxon>Pseudomonadati</taxon>
        <taxon>Pseudomonadota</taxon>
        <taxon>Gammaproteobacteria</taxon>
        <taxon>Alteromonadales</taxon>
        <taxon>Alteromonadaceae</taxon>
        <taxon>Glaciecola</taxon>
    </lineage>
</organism>
<evidence type="ECO:0000313" key="3">
    <source>
        <dbReference type="Proteomes" id="UP001253545"/>
    </source>
</evidence>
<proteinExistence type="predicted"/>
<keyword evidence="1" id="KW-1133">Transmembrane helix</keyword>